<dbReference type="PANTHER" id="PTHR21321:SF1">
    <property type="entry name" value="EXOSOME COMPLEX COMPONENT RRP40"/>
    <property type="match status" value="1"/>
</dbReference>
<dbReference type="SUPFAM" id="SSF110324">
    <property type="entry name" value="Ribosomal L27 protein-like"/>
    <property type="match status" value="1"/>
</dbReference>
<protein>
    <recommendedName>
        <fullName evidence="1">Exosome complex component RRP40 N-terminal domain-containing protein</fullName>
    </recommendedName>
</protein>
<organism evidence="2 3">
    <name type="scientific">Callipepla squamata</name>
    <name type="common">Scaled quail</name>
    <dbReference type="NCBI Taxonomy" id="9009"/>
    <lineage>
        <taxon>Eukaryota</taxon>
        <taxon>Metazoa</taxon>
        <taxon>Chordata</taxon>
        <taxon>Craniata</taxon>
        <taxon>Vertebrata</taxon>
        <taxon>Euteleostomi</taxon>
        <taxon>Archelosauria</taxon>
        <taxon>Archosauria</taxon>
        <taxon>Dinosauria</taxon>
        <taxon>Saurischia</taxon>
        <taxon>Theropoda</taxon>
        <taxon>Coelurosauria</taxon>
        <taxon>Aves</taxon>
        <taxon>Neognathae</taxon>
        <taxon>Galloanserae</taxon>
        <taxon>Galliformes</taxon>
        <taxon>Odontophoridae</taxon>
        <taxon>Callipepla</taxon>
    </lineage>
</organism>
<dbReference type="OrthoDB" id="340500at2759"/>
<evidence type="ECO:0000259" key="1">
    <source>
        <dbReference type="Pfam" id="PF21261"/>
    </source>
</evidence>
<feature type="domain" description="Exosome complex component RRP40 N-terminal" evidence="1">
    <location>
        <begin position="15"/>
        <end position="89"/>
    </location>
</feature>
<dbReference type="EMBL" id="MCFN01000024">
    <property type="protein sequence ID" value="OXB68065.1"/>
    <property type="molecule type" value="Genomic_DNA"/>
</dbReference>
<sequence length="162" mass="16733">MEGGGGVPAESLVGQVVLPGDVLLLPAYAEQDPERLPLGASATPRGRLLCGPGLRRCEGGLQAITCGLLRYRQAGGGAAAGGAYWVDSQQKRYVPVKGDHVIGIVTGKVGDLFRLDVGGSEEASLSYLAFEGATKRNRPNVQVACDGLRGCPESSCSTSYAV</sequence>
<dbReference type="GO" id="GO:0071051">
    <property type="term" value="P:poly(A)-dependent snoRNA 3'-end processing"/>
    <property type="evidence" value="ECO:0007669"/>
    <property type="project" value="TreeGrafter"/>
</dbReference>
<dbReference type="AlphaFoldDB" id="A0A226NK53"/>
<gene>
    <name evidence="2" type="ORF">ASZ78_003306</name>
</gene>
<dbReference type="Proteomes" id="UP000198323">
    <property type="component" value="Unassembled WGS sequence"/>
</dbReference>
<dbReference type="GO" id="GO:0071034">
    <property type="term" value="P:CUT catabolic process"/>
    <property type="evidence" value="ECO:0007669"/>
    <property type="project" value="TreeGrafter"/>
</dbReference>
<dbReference type="GO" id="GO:0000177">
    <property type="term" value="C:cytoplasmic exosome (RNase complex)"/>
    <property type="evidence" value="ECO:0007669"/>
    <property type="project" value="TreeGrafter"/>
</dbReference>
<dbReference type="GO" id="GO:0003723">
    <property type="term" value="F:RNA binding"/>
    <property type="evidence" value="ECO:0007669"/>
    <property type="project" value="InterPro"/>
</dbReference>
<dbReference type="GO" id="GO:0000467">
    <property type="term" value="P:exonucleolytic trimming to generate mature 3'-end of 5.8S rRNA from tricistronic rRNA transcript (SSU-rRNA, 5.8S rRNA, LSU-rRNA)"/>
    <property type="evidence" value="ECO:0007669"/>
    <property type="project" value="TreeGrafter"/>
</dbReference>
<dbReference type="Gene3D" id="2.40.50.100">
    <property type="match status" value="1"/>
</dbReference>
<evidence type="ECO:0000313" key="3">
    <source>
        <dbReference type="Proteomes" id="UP000198323"/>
    </source>
</evidence>
<dbReference type="GO" id="GO:0071035">
    <property type="term" value="P:nuclear polyadenylation-dependent rRNA catabolic process"/>
    <property type="evidence" value="ECO:0007669"/>
    <property type="project" value="TreeGrafter"/>
</dbReference>
<dbReference type="GO" id="GO:0034475">
    <property type="term" value="P:U4 snRNA 3'-end processing"/>
    <property type="evidence" value="ECO:0007669"/>
    <property type="project" value="TreeGrafter"/>
</dbReference>
<dbReference type="Pfam" id="PF21261">
    <property type="entry name" value="RRP40_N_mamm"/>
    <property type="match status" value="1"/>
</dbReference>
<accession>A0A226NK53</accession>
<dbReference type="GO" id="GO:0071038">
    <property type="term" value="P:TRAMP-dependent tRNA surveillance pathway"/>
    <property type="evidence" value="ECO:0007669"/>
    <property type="project" value="TreeGrafter"/>
</dbReference>
<dbReference type="SUPFAM" id="SSF50249">
    <property type="entry name" value="Nucleic acid-binding proteins"/>
    <property type="match status" value="1"/>
</dbReference>
<name>A0A226NK53_CALSU</name>
<proteinExistence type="predicted"/>
<dbReference type="FunFam" id="2.40.50.100:FF:000044">
    <property type="entry name" value="exosome complex component RRP40"/>
    <property type="match status" value="1"/>
</dbReference>
<dbReference type="GO" id="GO:0000176">
    <property type="term" value="C:nuclear exosome (RNase complex)"/>
    <property type="evidence" value="ECO:0007669"/>
    <property type="project" value="TreeGrafter"/>
</dbReference>
<dbReference type="InterPro" id="IPR026699">
    <property type="entry name" value="Exosome_RNA_bind1/RRP40/RRP4"/>
</dbReference>
<dbReference type="STRING" id="9009.A0A226NK53"/>
<dbReference type="InterPro" id="IPR048541">
    <property type="entry name" value="RRP40_N"/>
</dbReference>
<comment type="caution">
    <text evidence="2">The sequence shown here is derived from an EMBL/GenBank/DDBJ whole genome shotgun (WGS) entry which is preliminary data.</text>
</comment>
<keyword evidence="3" id="KW-1185">Reference proteome</keyword>
<dbReference type="PANTHER" id="PTHR21321">
    <property type="entry name" value="PNAS-3 RELATED"/>
    <property type="match status" value="1"/>
</dbReference>
<dbReference type="InterPro" id="IPR012340">
    <property type="entry name" value="NA-bd_OB-fold"/>
</dbReference>
<dbReference type="Pfam" id="PF21262">
    <property type="entry name" value="RRP40_S1"/>
    <property type="match status" value="1"/>
</dbReference>
<reference evidence="2 3" key="1">
    <citation type="submission" date="2016-07" db="EMBL/GenBank/DDBJ databases">
        <title>Disparate Historic Effective Population Sizes Predicted by Modern Levels of Genome Diversity for the Scaled Quail (Callipepla squamata) and the Northern Bobwhite (Colinus virginianus): Inferences from First and Second Generation Draft Genome Assemblies for Sympatric New World Quail.</title>
        <authorList>
            <person name="Oldeschulte D.L."/>
            <person name="Halley Y.A."/>
            <person name="Bhattarai E.K."/>
            <person name="Brashear W.A."/>
            <person name="Hill J."/>
            <person name="Metz R.P."/>
            <person name="Johnson C.D."/>
            <person name="Rollins D."/>
            <person name="Peterson M.J."/>
            <person name="Bickhart D.M."/>
            <person name="Decker J.E."/>
            <person name="Seabury C.M."/>
        </authorList>
    </citation>
    <scope>NUCLEOTIDE SEQUENCE [LARGE SCALE GENOMIC DNA]</scope>
    <source>
        <strain evidence="2 3">Texas</strain>
        <tissue evidence="2">Leg muscle</tissue>
    </source>
</reference>
<dbReference type="Gene3D" id="2.40.50.140">
    <property type="entry name" value="Nucleic acid-binding proteins"/>
    <property type="match status" value="1"/>
</dbReference>
<evidence type="ECO:0000313" key="2">
    <source>
        <dbReference type="EMBL" id="OXB68065.1"/>
    </source>
</evidence>